<dbReference type="InterPro" id="IPR008979">
    <property type="entry name" value="Galactose-bd-like_sf"/>
</dbReference>
<evidence type="ECO:0000313" key="3">
    <source>
        <dbReference type="Proteomes" id="UP000231134"/>
    </source>
</evidence>
<organism evidence="2 3">
    <name type="scientific">Hallerella succinigenes</name>
    <dbReference type="NCBI Taxonomy" id="1896222"/>
    <lineage>
        <taxon>Bacteria</taxon>
        <taxon>Pseudomonadati</taxon>
        <taxon>Fibrobacterota</taxon>
        <taxon>Fibrobacteria</taxon>
        <taxon>Fibrobacterales</taxon>
        <taxon>Fibrobacteraceae</taxon>
        <taxon>Hallerella</taxon>
    </lineage>
</organism>
<dbReference type="SUPFAM" id="SSF117074">
    <property type="entry name" value="Hypothetical protein PA1324"/>
    <property type="match status" value="1"/>
</dbReference>
<keyword evidence="1" id="KW-0732">Signal</keyword>
<gene>
    <name evidence="2" type="ORF">BGX16_0583</name>
</gene>
<sequence>MRYWVWKMAFAALGGIFVACSTDGDSVAGSTLETENSIAVTLTVQREGGIPAARSKVFVRPAYFLAGANNYAFAENQDLSESDSPVVASDSALGILNLVTDSLGLVDLPRLKPGYYVIEARQNMERAASRVVVTDSSVDSLSMTVLSTGAMKGQVYLPAGMKSVTVGIQGLDYFVQTDSLGHFEFDNLPAGTFSVVGFVYRTYESTGSDGEPVVMSSYLQVGSSSTKVESEATVEDVTIGQRPIEIIPDSVVSDTEDVYPIVYFEDFEDSTQGWYKGVSKYGIVHALDAQYDTERDGLVGHFVYQTDSNYNWVLMGRSLNGIVDLSELDSVEIWARGSKGDSTQWLSFSFDVLMDSLTLDSLGYENGKSWVHLELDTTWQRYVITPKDLLETDSLKIGANLGWDNVKDHVTNLNLFGGGVGGSFEFWIDDITIYGVKPWEP</sequence>
<evidence type="ECO:0000256" key="1">
    <source>
        <dbReference type="SAM" id="SignalP"/>
    </source>
</evidence>
<evidence type="ECO:0000313" key="2">
    <source>
        <dbReference type="EMBL" id="PJJ40649.1"/>
    </source>
</evidence>
<protein>
    <recommendedName>
        <fullName evidence="4">Carboxypeptidase regulatory-like domain-containing protein</fullName>
    </recommendedName>
</protein>
<accession>A0A2M9A4M9</accession>
<dbReference type="PROSITE" id="PS51257">
    <property type="entry name" value="PROKAR_LIPOPROTEIN"/>
    <property type="match status" value="1"/>
</dbReference>
<dbReference type="Gene3D" id="2.60.120.430">
    <property type="entry name" value="Galactose-binding lectin"/>
    <property type="match status" value="1"/>
</dbReference>
<dbReference type="SUPFAM" id="SSF49785">
    <property type="entry name" value="Galactose-binding domain-like"/>
    <property type="match status" value="1"/>
</dbReference>
<reference evidence="2 3" key="1">
    <citation type="submission" date="2017-11" db="EMBL/GenBank/DDBJ databases">
        <title>Animal gut microbial communities from fecal samples from Wisconsin, USA.</title>
        <authorList>
            <person name="Neumann A."/>
        </authorList>
    </citation>
    <scope>NUCLEOTIDE SEQUENCE [LARGE SCALE GENOMIC DNA]</scope>
    <source>
        <strain evidence="2 3">UWS3</strain>
    </source>
</reference>
<name>A0A2M9A4M9_9BACT</name>
<dbReference type="Proteomes" id="UP000231134">
    <property type="component" value="Unassembled WGS sequence"/>
</dbReference>
<proteinExistence type="predicted"/>
<feature type="chain" id="PRO_5014683146" description="Carboxypeptidase regulatory-like domain-containing protein" evidence="1">
    <location>
        <begin position="22"/>
        <end position="441"/>
    </location>
</feature>
<feature type="signal peptide" evidence="1">
    <location>
        <begin position="1"/>
        <end position="21"/>
    </location>
</feature>
<evidence type="ECO:0008006" key="4">
    <source>
        <dbReference type="Google" id="ProtNLM"/>
    </source>
</evidence>
<dbReference type="EMBL" id="PGEX01000001">
    <property type="protein sequence ID" value="PJJ40649.1"/>
    <property type="molecule type" value="Genomic_DNA"/>
</dbReference>
<dbReference type="AlphaFoldDB" id="A0A2M9A4M9"/>
<comment type="caution">
    <text evidence="2">The sequence shown here is derived from an EMBL/GenBank/DDBJ whole genome shotgun (WGS) entry which is preliminary data.</text>
</comment>
<keyword evidence="3" id="KW-1185">Reference proteome</keyword>